<accession>A0A183M213</accession>
<gene>
    <name evidence="1" type="ORF">SMRZ_LOCUS10088</name>
</gene>
<dbReference type="AlphaFoldDB" id="A0A183M213"/>
<evidence type="ECO:0000313" key="2">
    <source>
        <dbReference type="Proteomes" id="UP000277204"/>
    </source>
</evidence>
<keyword evidence="2" id="KW-1185">Reference proteome</keyword>
<organism evidence="1 2">
    <name type="scientific">Schistosoma margrebowiei</name>
    <dbReference type="NCBI Taxonomy" id="48269"/>
    <lineage>
        <taxon>Eukaryota</taxon>
        <taxon>Metazoa</taxon>
        <taxon>Spiralia</taxon>
        <taxon>Lophotrochozoa</taxon>
        <taxon>Platyhelminthes</taxon>
        <taxon>Trematoda</taxon>
        <taxon>Digenea</taxon>
        <taxon>Strigeidida</taxon>
        <taxon>Schistosomatoidea</taxon>
        <taxon>Schistosomatidae</taxon>
        <taxon>Schistosoma</taxon>
    </lineage>
</organism>
<dbReference type="Proteomes" id="UP000277204">
    <property type="component" value="Unassembled WGS sequence"/>
</dbReference>
<sequence>MYLFDDDCGGSSYSRTVLTFVLKIVTLVLVDSCYEFNIFFNYTNAILSLTSVSDSHCLSVVLPRYVTIFTSSRASLTTVI</sequence>
<reference evidence="1 2" key="1">
    <citation type="submission" date="2018-11" db="EMBL/GenBank/DDBJ databases">
        <authorList>
            <consortium name="Pathogen Informatics"/>
        </authorList>
    </citation>
    <scope>NUCLEOTIDE SEQUENCE [LARGE SCALE GENOMIC DNA]</scope>
    <source>
        <strain evidence="1 2">Zambia</strain>
    </source>
</reference>
<protein>
    <submittedName>
        <fullName evidence="1">Uncharacterized protein</fullName>
    </submittedName>
</protein>
<evidence type="ECO:0000313" key="1">
    <source>
        <dbReference type="EMBL" id="VDO88924.1"/>
    </source>
</evidence>
<proteinExistence type="predicted"/>
<name>A0A183M213_9TREM</name>
<dbReference type="EMBL" id="UZAI01005059">
    <property type="protein sequence ID" value="VDO88924.1"/>
    <property type="molecule type" value="Genomic_DNA"/>
</dbReference>